<dbReference type="AlphaFoldDB" id="A0A0S4KFV6"/>
<dbReference type="InterPro" id="IPR011249">
    <property type="entry name" value="Metalloenz_LuxS/M16"/>
</dbReference>
<dbReference type="Proteomes" id="UP000051952">
    <property type="component" value="Unassembled WGS sequence"/>
</dbReference>
<accession>A0A0S4KFV6</accession>
<feature type="domain" description="Peptidase M16 N-terminal" evidence="1">
    <location>
        <begin position="58"/>
        <end position="194"/>
    </location>
</feature>
<evidence type="ECO:0000259" key="1">
    <source>
        <dbReference type="Pfam" id="PF00675"/>
    </source>
</evidence>
<dbReference type="OrthoDB" id="10251424at2759"/>
<reference evidence="4" key="1">
    <citation type="submission" date="2015-09" db="EMBL/GenBank/DDBJ databases">
        <authorList>
            <consortium name="Pathogen Informatics"/>
        </authorList>
    </citation>
    <scope>NUCLEOTIDE SEQUENCE [LARGE SCALE GENOMIC DNA]</scope>
    <source>
        <strain evidence="4">Lake Konstanz</strain>
    </source>
</reference>
<protein>
    <submittedName>
        <fullName evidence="3">Mitochondrial processing peptidase, putative</fullName>
    </submittedName>
</protein>
<proteinExistence type="predicted"/>
<dbReference type="PANTHER" id="PTHR11851">
    <property type="entry name" value="METALLOPROTEASE"/>
    <property type="match status" value="1"/>
</dbReference>
<evidence type="ECO:0000259" key="2">
    <source>
        <dbReference type="Pfam" id="PF05193"/>
    </source>
</evidence>
<dbReference type="OMA" id="HFAQGEW"/>
<dbReference type="GO" id="GO:0005739">
    <property type="term" value="C:mitochondrion"/>
    <property type="evidence" value="ECO:0007669"/>
    <property type="project" value="TreeGrafter"/>
</dbReference>
<dbReference type="InterPro" id="IPR011765">
    <property type="entry name" value="Pept_M16_N"/>
</dbReference>
<gene>
    <name evidence="3" type="ORF">BSAL_07420</name>
</gene>
<dbReference type="Gene3D" id="3.30.830.10">
    <property type="entry name" value="Metalloenzyme, LuxS/M16 peptidase-like"/>
    <property type="match status" value="2"/>
</dbReference>
<dbReference type="Pfam" id="PF00675">
    <property type="entry name" value="Peptidase_M16"/>
    <property type="match status" value="1"/>
</dbReference>
<dbReference type="Pfam" id="PF05193">
    <property type="entry name" value="Peptidase_M16_C"/>
    <property type="match status" value="1"/>
</dbReference>
<evidence type="ECO:0000313" key="3">
    <source>
        <dbReference type="EMBL" id="CUI14535.1"/>
    </source>
</evidence>
<dbReference type="SUPFAM" id="SSF63411">
    <property type="entry name" value="LuxS/MPP-like metallohydrolase"/>
    <property type="match status" value="2"/>
</dbReference>
<feature type="domain" description="Peptidase M16 C-terminal" evidence="2">
    <location>
        <begin position="214"/>
        <end position="414"/>
    </location>
</feature>
<sequence>MRHHFFLYSQRGKSMSVSFSTLIQKARPARTHAVGKALADVLSKIPPTNVSALTNGVRVACEENPIAKFATVGLWLDIGTRHEVGEYSGVARVFEKCGFLGTTNQTKDQISKAIDELGGQLTVNVEREHTYLYLKVAKDNVNKAVGLLSDVVRNARISDEDLATAKKQVKQEQHEFEERHDEVVEDNLFRCAFDSTVSGIGAPLYGNKDKFDGITKAAVENFRRSNLAGTRVVVVGSGAVNQTALEKAASQYLNDLPKDSKREVDVVSRYVGGEYKLWNLRHKTAHLTWAFETPGANSEDSLPLQLATQITGNFHRSQHELGQHQMHRVLKTFSSLDHATPTNTHFNEKSIETANSFLKQYSDAGLCGMSIVARPCQTGLGDAAVLQEILQYSMSEWTRFTQKVLHQVELDQAKVNVKSQLLFNMDGSSNSAEDIGRQVLYHGRRVPLEEMYARIDDVTATNVQEVLQHYYYARKPVFSFNGYVYPLPGYDWTHHWTYKYWY</sequence>
<dbReference type="PANTHER" id="PTHR11851:SF156">
    <property type="entry name" value="PROCESSING PEPTIDASE, BETA SUBUNIT, PUTATIVE-RELATED"/>
    <property type="match status" value="1"/>
</dbReference>
<dbReference type="InterPro" id="IPR007863">
    <property type="entry name" value="Peptidase_M16_C"/>
</dbReference>
<name>A0A0S4KFV6_BODSA</name>
<organism evidence="3 4">
    <name type="scientific">Bodo saltans</name>
    <name type="common">Flagellated protozoan</name>
    <dbReference type="NCBI Taxonomy" id="75058"/>
    <lineage>
        <taxon>Eukaryota</taxon>
        <taxon>Discoba</taxon>
        <taxon>Euglenozoa</taxon>
        <taxon>Kinetoplastea</taxon>
        <taxon>Metakinetoplastina</taxon>
        <taxon>Eubodonida</taxon>
        <taxon>Bodonidae</taxon>
        <taxon>Bodo</taxon>
    </lineage>
</organism>
<dbReference type="InterPro" id="IPR050361">
    <property type="entry name" value="MPP/UQCRC_Complex"/>
</dbReference>
<dbReference type="GO" id="GO:0046872">
    <property type="term" value="F:metal ion binding"/>
    <property type="evidence" value="ECO:0007669"/>
    <property type="project" value="InterPro"/>
</dbReference>
<evidence type="ECO:0000313" key="4">
    <source>
        <dbReference type="Proteomes" id="UP000051952"/>
    </source>
</evidence>
<dbReference type="VEuPathDB" id="TriTrypDB:BSAL_07420"/>
<dbReference type="EMBL" id="CYKH01001404">
    <property type="protein sequence ID" value="CUI14535.1"/>
    <property type="molecule type" value="Genomic_DNA"/>
</dbReference>
<keyword evidence="4" id="KW-1185">Reference proteome</keyword>